<dbReference type="Proteomes" id="UP000054703">
    <property type="component" value="Unassembled WGS sequence"/>
</dbReference>
<keyword evidence="1" id="KW-0175">Coiled coil</keyword>
<organism evidence="3 4">
    <name type="scientific">Legionella santicrucis</name>
    <dbReference type="NCBI Taxonomy" id="45074"/>
    <lineage>
        <taxon>Bacteria</taxon>
        <taxon>Pseudomonadati</taxon>
        <taxon>Pseudomonadota</taxon>
        <taxon>Gammaproteobacteria</taxon>
        <taxon>Legionellales</taxon>
        <taxon>Legionellaceae</taxon>
        <taxon>Legionella</taxon>
    </lineage>
</organism>
<dbReference type="AlphaFoldDB" id="A0A0W0Z330"/>
<dbReference type="EMBL" id="LNYU01000028">
    <property type="protein sequence ID" value="KTD63374.1"/>
    <property type="molecule type" value="Genomic_DNA"/>
</dbReference>
<protein>
    <submittedName>
        <fullName evidence="3">Inclusion membrane protein A</fullName>
    </submittedName>
</protein>
<dbReference type="RefSeq" id="WP_058513753.1">
    <property type="nucleotide sequence ID" value="NZ_CAAAIH010000085.1"/>
</dbReference>
<sequence>MKSQKEINSSVEQLFEQSNTKKIEEILKTHKKLLQIKEALNNIIDSMISNPSILSQAARYWNEVPLWQKISFGVLLVAPAFFIGIFVHVAVLTTLSLVALCAYAVSSYLLDDHFADHSANLDKLKQGIASLGTLLSSMVELLDLLNKQFAEQIQKFKDNNSLLSSQIESLDNQVDELNQQIEKFKATQQKLHQIQMELEKESKRLKMENQEQSKLIQASQVQLEEVTSEYQQNQIKLSTQIVDLTESKTKIEQELERLRKCIVIFQKTTEKLTSTLSMNQEQQTAFVQRINEFISDKENRLEHVVGTISHSADALSQTKDEYKISIERHKQLVDQYELLVKRYESIVLQMEQKAESSKTKTEKSKALTQFGLYSVNGLGSSLHPQEEHHIPLVIEVM</sequence>
<proteinExistence type="predicted"/>
<comment type="caution">
    <text evidence="3">The sequence shown here is derived from an EMBL/GenBank/DDBJ whole genome shotgun (WGS) entry which is preliminary data.</text>
</comment>
<feature type="transmembrane region" description="Helical" evidence="2">
    <location>
        <begin position="74"/>
        <end position="106"/>
    </location>
</feature>
<name>A0A0W0Z330_9GAMM</name>
<dbReference type="OrthoDB" id="5653033at2"/>
<keyword evidence="4" id="KW-1185">Reference proteome</keyword>
<evidence type="ECO:0000256" key="1">
    <source>
        <dbReference type="SAM" id="Coils"/>
    </source>
</evidence>
<dbReference type="STRING" id="45074.Lsan_1343"/>
<accession>A0A0W0Z330</accession>
<reference evidence="3 4" key="1">
    <citation type="submission" date="2015-11" db="EMBL/GenBank/DDBJ databases">
        <title>Genomic analysis of 38 Legionella species identifies large and diverse effector repertoires.</title>
        <authorList>
            <person name="Burstein D."/>
            <person name="Amaro F."/>
            <person name="Zusman T."/>
            <person name="Lifshitz Z."/>
            <person name="Cohen O."/>
            <person name="Gilbert J.A."/>
            <person name="Pupko T."/>
            <person name="Shuman H.A."/>
            <person name="Segal G."/>
        </authorList>
    </citation>
    <scope>NUCLEOTIDE SEQUENCE [LARGE SCALE GENOMIC DNA]</scope>
    <source>
        <strain evidence="3 4">SC-63-C7</strain>
    </source>
</reference>
<evidence type="ECO:0000313" key="4">
    <source>
        <dbReference type="Proteomes" id="UP000054703"/>
    </source>
</evidence>
<keyword evidence="2" id="KW-0812">Transmembrane</keyword>
<feature type="coiled-coil region" evidence="1">
    <location>
        <begin position="319"/>
        <end position="353"/>
    </location>
</feature>
<keyword evidence="2" id="KW-1133">Transmembrane helix</keyword>
<evidence type="ECO:0000313" key="3">
    <source>
        <dbReference type="EMBL" id="KTD63374.1"/>
    </source>
</evidence>
<dbReference type="PATRIC" id="fig|45074.5.peg.1426"/>
<gene>
    <name evidence="3" type="ORF">Lsan_1343</name>
</gene>
<keyword evidence="2" id="KW-0472">Membrane</keyword>
<feature type="coiled-coil region" evidence="1">
    <location>
        <begin position="153"/>
        <end position="215"/>
    </location>
</feature>
<evidence type="ECO:0000256" key="2">
    <source>
        <dbReference type="SAM" id="Phobius"/>
    </source>
</evidence>